<evidence type="ECO:0000256" key="2">
    <source>
        <dbReference type="ARBA" id="ARBA00023002"/>
    </source>
</evidence>
<evidence type="ECO:0000256" key="3">
    <source>
        <dbReference type="ARBA" id="ARBA00035112"/>
    </source>
</evidence>
<evidence type="ECO:0000256" key="1">
    <source>
        <dbReference type="ARBA" id="ARBA00004685"/>
    </source>
</evidence>
<dbReference type="OrthoDB" id="3687641at2759"/>
<comment type="pathway">
    <text evidence="1">Mycotoxin biosynthesis.</text>
</comment>
<feature type="transmembrane region" description="Helical" evidence="5">
    <location>
        <begin position="39"/>
        <end position="59"/>
    </location>
</feature>
<reference evidence="6" key="1">
    <citation type="journal article" date="2020" name="Stud. Mycol.">
        <title>101 Dothideomycetes genomes: a test case for predicting lifestyles and emergence of pathogens.</title>
        <authorList>
            <person name="Haridas S."/>
            <person name="Albert R."/>
            <person name="Binder M."/>
            <person name="Bloem J."/>
            <person name="Labutti K."/>
            <person name="Salamov A."/>
            <person name="Andreopoulos B."/>
            <person name="Baker S."/>
            <person name="Barry K."/>
            <person name="Bills G."/>
            <person name="Bluhm B."/>
            <person name="Cannon C."/>
            <person name="Castanera R."/>
            <person name="Culley D."/>
            <person name="Daum C."/>
            <person name="Ezra D."/>
            <person name="Gonzalez J."/>
            <person name="Henrissat B."/>
            <person name="Kuo A."/>
            <person name="Liang C."/>
            <person name="Lipzen A."/>
            <person name="Lutzoni F."/>
            <person name="Magnuson J."/>
            <person name="Mondo S."/>
            <person name="Nolan M."/>
            <person name="Ohm R."/>
            <person name="Pangilinan J."/>
            <person name="Park H.-J."/>
            <person name="Ramirez L."/>
            <person name="Alfaro M."/>
            <person name="Sun H."/>
            <person name="Tritt A."/>
            <person name="Yoshinaga Y."/>
            <person name="Zwiers L.-H."/>
            <person name="Turgeon B."/>
            <person name="Goodwin S."/>
            <person name="Spatafora J."/>
            <person name="Crous P."/>
            <person name="Grigoriev I."/>
        </authorList>
    </citation>
    <scope>NUCLEOTIDE SEQUENCE</scope>
    <source>
        <strain evidence="6">CBS 161.51</strain>
    </source>
</reference>
<keyword evidence="5" id="KW-1133">Transmembrane helix</keyword>
<proteinExistence type="inferred from homology"/>
<dbReference type="Proteomes" id="UP000800038">
    <property type="component" value="Unassembled WGS sequence"/>
</dbReference>
<organism evidence="6 7">
    <name type="scientific">Clathrospora elynae</name>
    <dbReference type="NCBI Taxonomy" id="706981"/>
    <lineage>
        <taxon>Eukaryota</taxon>
        <taxon>Fungi</taxon>
        <taxon>Dikarya</taxon>
        <taxon>Ascomycota</taxon>
        <taxon>Pezizomycotina</taxon>
        <taxon>Dothideomycetes</taxon>
        <taxon>Pleosporomycetidae</taxon>
        <taxon>Pleosporales</taxon>
        <taxon>Diademaceae</taxon>
        <taxon>Clathrospora</taxon>
    </lineage>
</organism>
<name>A0A6A5ST05_9PLEO</name>
<evidence type="ECO:0000313" key="6">
    <source>
        <dbReference type="EMBL" id="KAF1942729.1"/>
    </source>
</evidence>
<keyword evidence="7" id="KW-1185">Reference proteome</keyword>
<evidence type="ECO:0000256" key="4">
    <source>
        <dbReference type="SAM" id="MobiDB-lite"/>
    </source>
</evidence>
<dbReference type="InterPro" id="IPR021765">
    <property type="entry name" value="UstYa-like"/>
</dbReference>
<dbReference type="GO" id="GO:0043386">
    <property type="term" value="P:mycotoxin biosynthetic process"/>
    <property type="evidence" value="ECO:0007669"/>
    <property type="project" value="InterPro"/>
</dbReference>
<feature type="region of interest" description="Disordered" evidence="4">
    <location>
        <begin position="1"/>
        <end position="21"/>
    </location>
</feature>
<keyword evidence="5" id="KW-0812">Transmembrane</keyword>
<dbReference type="PANTHER" id="PTHR33365">
    <property type="entry name" value="YALI0B05434P"/>
    <property type="match status" value="1"/>
</dbReference>
<sequence length="243" mass="27198">MSYSRIQDEFSEDSASDGKREVPIWPSRSSAHFFSYRSLFGATLALWIATSIALGWVIVKKGERHENHAATPLPFPSVPSRVVTFDIDSRFHYTAAGSGTPAWSGLMPNGGGIVSVEQPQKYLLAASYKNRNDSDAEVYSTSMFHQLHCLNSIRVRLGTLEGFMNDTTAGLHQRDVFAPESHVDHCFDYLRQAIMCAGDLSLEHSVVPDQFGFNGWGTSHQCSDWKSMWDIAEDHQYDQSVEQ</sequence>
<dbReference type="Pfam" id="PF11807">
    <property type="entry name" value="UstYa"/>
    <property type="match status" value="1"/>
</dbReference>
<accession>A0A6A5ST05</accession>
<comment type="similarity">
    <text evidence="3">Belongs to the ustYa family.</text>
</comment>
<keyword evidence="2" id="KW-0560">Oxidoreductase</keyword>
<protein>
    <submittedName>
        <fullName evidence="6">Uncharacterized protein</fullName>
    </submittedName>
</protein>
<gene>
    <name evidence="6" type="ORF">EJ02DRAFT_160641</name>
</gene>
<evidence type="ECO:0000313" key="7">
    <source>
        <dbReference type="Proteomes" id="UP000800038"/>
    </source>
</evidence>
<dbReference type="AlphaFoldDB" id="A0A6A5ST05"/>
<dbReference type="EMBL" id="ML976032">
    <property type="protein sequence ID" value="KAF1942729.1"/>
    <property type="molecule type" value="Genomic_DNA"/>
</dbReference>
<dbReference type="GO" id="GO:0016491">
    <property type="term" value="F:oxidoreductase activity"/>
    <property type="evidence" value="ECO:0007669"/>
    <property type="project" value="UniProtKB-KW"/>
</dbReference>
<keyword evidence="5" id="KW-0472">Membrane</keyword>
<evidence type="ECO:0000256" key="5">
    <source>
        <dbReference type="SAM" id="Phobius"/>
    </source>
</evidence>
<dbReference type="PANTHER" id="PTHR33365:SF11">
    <property type="entry name" value="TAT PATHWAY SIGNAL SEQUENCE"/>
    <property type="match status" value="1"/>
</dbReference>